<dbReference type="eggNOG" id="COG2165">
    <property type="taxonomic scope" value="Bacteria"/>
</dbReference>
<dbReference type="InterPro" id="IPR027558">
    <property type="entry name" value="Pre_pil_HX9DG_C"/>
</dbReference>
<dbReference type="GO" id="GO:0015628">
    <property type="term" value="P:protein secretion by the type II secretion system"/>
    <property type="evidence" value="ECO:0007669"/>
    <property type="project" value="InterPro"/>
</dbReference>
<sequence>MKQEFKWKGFTLIELLVVIAIIAILAAILFPVFAQAREKARTISCASNMKQIELARQMYVQDYDETYPANRIFTPNGQHVTWRAVVMPYIKNEQLWICPSAPWSYNEFSWMKAGNGDDGCLQDGNMTRQDWQNNNWHSLANYADNGNLFDPGGPSLASVQYPATTIDVLETRDFWPDLGTWTIGWNYNANGGSLPFWHNTAGNWAFADGHVKWMKLAATIAPTFMWNPDNDPNEWSNWGGDPCNQGSTGQGAAFVACLLKEIPPAYR</sequence>
<dbReference type="NCBIfam" id="TIGR04294">
    <property type="entry name" value="pre_pil_HX9DG"/>
    <property type="match status" value="1"/>
</dbReference>
<proteinExistence type="predicted"/>
<evidence type="ECO:0000259" key="3">
    <source>
        <dbReference type="Pfam" id="PF07596"/>
    </source>
</evidence>
<dbReference type="NCBIfam" id="TIGR02532">
    <property type="entry name" value="IV_pilin_GFxxxE"/>
    <property type="match status" value="1"/>
</dbReference>
<keyword evidence="2" id="KW-0812">Transmembrane</keyword>
<dbReference type="Gene3D" id="3.30.700.10">
    <property type="entry name" value="Glycoprotein, Type 4 Pilin"/>
    <property type="match status" value="1"/>
</dbReference>
<dbReference type="HOGENOM" id="CLU_041661_1_1_0"/>
<dbReference type="PANTHER" id="PTHR30093">
    <property type="entry name" value="GENERAL SECRETION PATHWAY PROTEIN G"/>
    <property type="match status" value="1"/>
</dbReference>
<dbReference type="AlphaFoldDB" id="S0EXL3"/>
<protein>
    <submittedName>
        <fullName evidence="4">Prepilin-type N-terminal cleavage/methylation domain</fullName>
    </submittedName>
</protein>
<dbReference type="SUPFAM" id="SSF54523">
    <property type="entry name" value="Pili subunits"/>
    <property type="match status" value="1"/>
</dbReference>
<dbReference type="RefSeq" id="WP_016482587.1">
    <property type="nucleotide sequence ID" value="NC_021487.1"/>
</dbReference>
<keyword evidence="2" id="KW-0472">Membrane</keyword>
<dbReference type="PATRIC" id="fig|1303518.3.peg.1246"/>
<dbReference type="Pfam" id="PF07963">
    <property type="entry name" value="N_methyl"/>
    <property type="match status" value="1"/>
</dbReference>
<feature type="domain" description="DUF1559" evidence="3">
    <location>
        <begin position="35"/>
        <end position="96"/>
    </location>
</feature>
<gene>
    <name evidence="4" type="ORF">CCALI_01224</name>
</gene>
<dbReference type="InterPro" id="IPR045584">
    <property type="entry name" value="Pilin-like"/>
</dbReference>
<name>S0EXL3_CHTCT</name>
<dbReference type="InParanoid" id="S0EXL3"/>
<evidence type="ECO:0000256" key="2">
    <source>
        <dbReference type="SAM" id="Phobius"/>
    </source>
</evidence>
<reference evidence="5" key="1">
    <citation type="submission" date="2013-03" db="EMBL/GenBank/DDBJ databases">
        <title>Genome sequence of Chthonomonas calidirosea, the first sequenced genome from the Armatimonadetes phylum (formally candidate division OP10).</title>
        <authorList>
            <person name="Lee K.C.Y."/>
            <person name="Morgan X.C."/>
            <person name="Dunfield P.F."/>
            <person name="Tamas I."/>
            <person name="Houghton K.M."/>
            <person name="Vyssotski M."/>
            <person name="Ryan J.L.J."/>
            <person name="Lagutin K."/>
            <person name="McDonald I.R."/>
            <person name="Stott M.B."/>
        </authorList>
    </citation>
    <scope>NUCLEOTIDE SEQUENCE [LARGE SCALE GENOMIC DNA]</scope>
    <source>
        <strain evidence="5">DSM 23976 / ICMP 18418 / T49</strain>
    </source>
</reference>
<dbReference type="PROSITE" id="PS00409">
    <property type="entry name" value="PROKAR_NTER_METHYL"/>
    <property type="match status" value="1"/>
</dbReference>
<dbReference type="OrthoDB" id="280382at2"/>
<dbReference type="InterPro" id="IPR000983">
    <property type="entry name" value="Bac_GSPG_pilin"/>
</dbReference>
<dbReference type="KEGG" id="ccz:CCALI_01224"/>
<dbReference type="Pfam" id="PF07596">
    <property type="entry name" value="SBP_bac_10"/>
    <property type="match status" value="1"/>
</dbReference>
<keyword evidence="5" id="KW-1185">Reference proteome</keyword>
<feature type="transmembrane region" description="Helical" evidence="2">
    <location>
        <begin position="12"/>
        <end position="34"/>
    </location>
</feature>
<evidence type="ECO:0000313" key="5">
    <source>
        <dbReference type="Proteomes" id="UP000014227"/>
    </source>
</evidence>
<keyword evidence="2" id="KW-1133">Transmembrane helix</keyword>
<dbReference type="InterPro" id="IPR012902">
    <property type="entry name" value="N_methyl_site"/>
</dbReference>
<dbReference type="STRING" id="454171.CP488_02873"/>
<organism evidence="4 5">
    <name type="scientific">Chthonomonas calidirosea (strain DSM 23976 / ICMP 18418 / T49)</name>
    <dbReference type="NCBI Taxonomy" id="1303518"/>
    <lineage>
        <taxon>Bacteria</taxon>
        <taxon>Bacillati</taxon>
        <taxon>Armatimonadota</taxon>
        <taxon>Chthonomonadia</taxon>
        <taxon>Chthonomonadales</taxon>
        <taxon>Chthonomonadaceae</taxon>
        <taxon>Chthonomonas</taxon>
    </lineage>
</organism>
<dbReference type="EMBL" id="HF951689">
    <property type="protein sequence ID" value="CCW35042.1"/>
    <property type="molecule type" value="Genomic_DNA"/>
</dbReference>
<keyword evidence="1" id="KW-0488">Methylation</keyword>
<dbReference type="InterPro" id="IPR011453">
    <property type="entry name" value="DUF1559"/>
</dbReference>
<dbReference type="PRINTS" id="PR00813">
    <property type="entry name" value="BCTERIALGSPG"/>
</dbReference>
<evidence type="ECO:0000256" key="1">
    <source>
        <dbReference type="ARBA" id="ARBA00022481"/>
    </source>
</evidence>
<dbReference type="Proteomes" id="UP000014227">
    <property type="component" value="Chromosome I"/>
</dbReference>
<evidence type="ECO:0000313" key="4">
    <source>
        <dbReference type="EMBL" id="CCW35042.1"/>
    </source>
</evidence>
<dbReference type="GO" id="GO:0015627">
    <property type="term" value="C:type II protein secretion system complex"/>
    <property type="evidence" value="ECO:0007669"/>
    <property type="project" value="InterPro"/>
</dbReference>
<accession>S0EXL3</accession>